<keyword evidence="7" id="KW-1133">Transmembrane helix</keyword>
<keyword evidence="7" id="KW-0812">Transmembrane</keyword>
<dbReference type="PROSITE" id="PS00107">
    <property type="entry name" value="PROTEIN_KINASE_ATP"/>
    <property type="match status" value="1"/>
</dbReference>
<evidence type="ECO:0000256" key="7">
    <source>
        <dbReference type="SAM" id="Phobius"/>
    </source>
</evidence>
<feature type="compositionally biased region" description="Pro residues" evidence="6">
    <location>
        <begin position="446"/>
        <end position="460"/>
    </location>
</feature>
<dbReference type="Gene3D" id="3.30.200.20">
    <property type="entry name" value="Phosphorylase Kinase, domain 1"/>
    <property type="match status" value="1"/>
</dbReference>
<evidence type="ECO:0000256" key="2">
    <source>
        <dbReference type="ARBA" id="ARBA00022741"/>
    </source>
</evidence>
<reference evidence="9 10" key="1">
    <citation type="submission" date="2020-07" db="EMBL/GenBank/DDBJ databases">
        <title>Sequencing the genomes of 1000 actinobacteria strains.</title>
        <authorList>
            <person name="Klenk H.-P."/>
        </authorList>
    </citation>
    <scope>NUCLEOTIDE SEQUENCE [LARGE SCALE GENOMIC DNA]</scope>
    <source>
        <strain evidence="9 10">DSM 42178</strain>
    </source>
</reference>
<dbReference type="Gene3D" id="2.130.10.10">
    <property type="entry name" value="YVTN repeat-like/Quinoprotein amine dehydrogenase"/>
    <property type="match status" value="1"/>
</dbReference>
<evidence type="ECO:0000313" key="9">
    <source>
        <dbReference type="EMBL" id="NYI05747.1"/>
    </source>
</evidence>
<dbReference type="PANTHER" id="PTHR43289">
    <property type="entry name" value="MITOGEN-ACTIVATED PROTEIN KINASE KINASE KINASE 20-RELATED"/>
    <property type="match status" value="1"/>
</dbReference>
<keyword evidence="2 5" id="KW-0547">Nucleotide-binding</keyword>
<dbReference type="InterPro" id="IPR008271">
    <property type="entry name" value="Ser/Thr_kinase_AS"/>
</dbReference>
<dbReference type="Gene3D" id="1.10.510.10">
    <property type="entry name" value="Transferase(Phosphotransferase) domain 1"/>
    <property type="match status" value="1"/>
</dbReference>
<dbReference type="Proteomes" id="UP000567795">
    <property type="component" value="Unassembled WGS sequence"/>
</dbReference>
<dbReference type="PROSITE" id="PS50011">
    <property type="entry name" value="PROTEIN_KINASE_DOM"/>
    <property type="match status" value="1"/>
</dbReference>
<dbReference type="RefSeq" id="WP_179814437.1">
    <property type="nucleotide sequence ID" value="NZ_JACBZD010000001.1"/>
</dbReference>
<dbReference type="AlphaFoldDB" id="A0A852ZVR9"/>
<keyword evidence="10" id="KW-1185">Reference proteome</keyword>
<evidence type="ECO:0000256" key="3">
    <source>
        <dbReference type="ARBA" id="ARBA00022777"/>
    </source>
</evidence>
<dbReference type="Gene3D" id="2.40.128.630">
    <property type="match status" value="1"/>
</dbReference>
<keyword evidence="4 5" id="KW-0067">ATP-binding</keyword>
<dbReference type="InterPro" id="IPR015943">
    <property type="entry name" value="WD40/YVTN_repeat-like_dom_sf"/>
</dbReference>
<dbReference type="PANTHER" id="PTHR43289:SF34">
    <property type="entry name" value="SERINE_THREONINE-PROTEIN KINASE YBDM-RELATED"/>
    <property type="match status" value="1"/>
</dbReference>
<protein>
    <submittedName>
        <fullName evidence="9">Outer membrane protein assembly factor BamB</fullName>
    </submittedName>
</protein>
<dbReference type="InterPro" id="IPR000719">
    <property type="entry name" value="Prot_kinase_dom"/>
</dbReference>
<name>A0A852ZVR9_9ACTN</name>
<dbReference type="SUPFAM" id="SSF50998">
    <property type="entry name" value="Quinoprotein alcohol dehydrogenase-like"/>
    <property type="match status" value="1"/>
</dbReference>
<accession>A0A852ZVR9</accession>
<feature type="transmembrane region" description="Helical" evidence="7">
    <location>
        <begin position="485"/>
        <end position="508"/>
    </location>
</feature>
<dbReference type="InterPro" id="IPR011009">
    <property type="entry name" value="Kinase-like_dom_sf"/>
</dbReference>
<evidence type="ECO:0000256" key="1">
    <source>
        <dbReference type="ARBA" id="ARBA00022679"/>
    </source>
</evidence>
<evidence type="ECO:0000256" key="4">
    <source>
        <dbReference type="ARBA" id="ARBA00022840"/>
    </source>
</evidence>
<comment type="caution">
    <text evidence="9">The sequence shown here is derived from an EMBL/GenBank/DDBJ whole genome shotgun (WGS) entry which is preliminary data.</text>
</comment>
<dbReference type="SUPFAM" id="SSF56112">
    <property type="entry name" value="Protein kinase-like (PK-like)"/>
    <property type="match status" value="1"/>
</dbReference>
<feature type="compositionally biased region" description="Gly residues" evidence="6">
    <location>
        <begin position="323"/>
        <end position="333"/>
    </location>
</feature>
<keyword evidence="7" id="KW-0472">Membrane</keyword>
<dbReference type="Pfam" id="PF13360">
    <property type="entry name" value="PQQ_2"/>
    <property type="match status" value="1"/>
</dbReference>
<gene>
    <name evidence="9" type="ORF">FHU37_002690</name>
</gene>
<feature type="compositionally biased region" description="Basic and acidic residues" evidence="6">
    <location>
        <begin position="305"/>
        <end position="319"/>
    </location>
</feature>
<dbReference type="SMART" id="SM00220">
    <property type="entry name" value="S_TKc"/>
    <property type="match status" value="1"/>
</dbReference>
<evidence type="ECO:0000259" key="8">
    <source>
        <dbReference type="PROSITE" id="PS50011"/>
    </source>
</evidence>
<dbReference type="SMART" id="SM00564">
    <property type="entry name" value="PQQ"/>
    <property type="match status" value="5"/>
</dbReference>
<sequence>MYSQLNAKDPRRIGRYRLLARIGSGGMGQVYLGLAEDGPPAAIKVVRPALAEDEEFRRRFRREVAAAAAVGSAYTAVVTDADPDGESPWLATEYVPGTDLQQVVERCGPLPARTVRLLGARLAEALDAIHGAGIVHRDLKPSNILLAADGPRVIDFGISRASGHTTLTVTGVMVGTPPFMSPEHLNDLPVGPASDVFALGSLLAYCATGRSPFAAAEVGGVLYRVAHAEPAPGSIPAELRAELSACFARDPELRPTAAELARLLRSGDGASRPPRDFVWPAAVSDLIASYREAAEELIDAAELESQSHHERQHHQHDEPAPGGRAGGAPSGGAAAGGVLAGGGVAAGLAGGSAAAERTAELWRVGAGGRPAGGAGGPGGAADAGGSAAGGTVAAPGLPGQRHGSGHGSGHAPGHGSGSGSGVGPGRPPGGTEGPGVDGVVRASRQAPPPHVIPGPAPLPATGPGQSAAGGGRHGTGRRSSRRRRLGGLAAGGALLAAVLTAGLVAAPWEGLFSDGTDVTDTTGPGVDPAAALPAVPLSGRGDATASGYFESDPAERPPDWRPWEAPLAAPAAGCALGRGTLACRLYDGSVTALSPADGTVRWQRTEPEGSEALGDPEFGDEALFVVDDGYRLLALEPATGEVVWRTPLPGVGAADESDDEGTVSGPEVTLLADRGLLHVGVGGRLITFDQGTGEQLWEFTVSDLWMSPPVAGGGSVYVAGGNGALYAFEAATGRVLRYREQEPCAHLALDDDALYCVLWESAVLHRLDADTLDVAWEFEALVDVGFGLGEPALGAGMVYVAGTDGRLMGVSAATGESVWTGEVPAESDTWSGPLVVGEKLFAAHAGHGVNHWDTALGGFGGAMSLDGYGEAGRNEAAEDFPGGGDTPLPGALGEGGVTVDHPWPQGLGVRGTVSAPLVSGGVMYVGFDDAVLHSVLLP</sequence>
<dbReference type="InterPro" id="IPR002372">
    <property type="entry name" value="PQQ_rpt_dom"/>
</dbReference>
<evidence type="ECO:0000256" key="6">
    <source>
        <dbReference type="SAM" id="MobiDB-lite"/>
    </source>
</evidence>
<dbReference type="Pfam" id="PF00069">
    <property type="entry name" value="Pkinase"/>
    <property type="match status" value="1"/>
</dbReference>
<dbReference type="InterPro" id="IPR017441">
    <property type="entry name" value="Protein_kinase_ATP_BS"/>
</dbReference>
<feature type="domain" description="Protein kinase" evidence="8">
    <location>
        <begin position="16"/>
        <end position="278"/>
    </location>
</feature>
<feature type="binding site" evidence="5">
    <location>
        <position position="44"/>
    </location>
    <ligand>
        <name>ATP</name>
        <dbReference type="ChEBI" id="CHEBI:30616"/>
    </ligand>
</feature>
<dbReference type="InterPro" id="IPR018391">
    <property type="entry name" value="PQQ_b-propeller_rpt"/>
</dbReference>
<feature type="compositionally biased region" description="Gly residues" evidence="6">
    <location>
        <begin position="366"/>
        <end position="388"/>
    </location>
</feature>
<feature type="region of interest" description="Disordered" evidence="6">
    <location>
        <begin position="366"/>
        <end position="481"/>
    </location>
</feature>
<feature type="region of interest" description="Disordered" evidence="6">
    <location>
        <begin position="873"/>
        <end position="892"/>
    </location>
</feature>
<feature type="region of interest" description="Disordered" evidence="6">
    <location>
        <begin position="304"/>
        <end position="333"/>
    </location>
</feature>
<dbReference type="InterPro" id="IPR011047">
    <property type="entry name" value="Quinoprotein_ADH-like_sf"/>
</dbReference>
<keyword evidence="3" id="KW-0418">Kinase</keyword>
<feature type="compositionally biased region" description="Gly residues" evidence="6">
    <location>
        <begin position="405"/>
        <end position="436"/>
    </location>
</feature>
<proteinExistence type="predicted"/>
<dbReference type="GO" id="GO:0005524">
    <property type="term" value="F:ATP binding"/>
    <property type="evidence" value="ECO:0007669"/>
    <property type="project" value="UniProtKB-UniRule"/>
</dbReference>
<dbReference type="CDD" id="cd14014">
    <property type="entry name" value="STKc_PknB_like"/>
    <property type="match status" value="1"/>
</dbReference>
<evidence type="ECO:0000256" key="5">
    <source>
        <dbReference type="PROSITE-ProRule" id="PRU10141"/>
    </source>
</evidence>
<dbReference type="GO" id="GO:0004674">
    <property type="term" value="F:protein serine/threonine kinase activity"/>
    <property type="evidence" value="ECO:0007669"/>
    <property type="project" value="TreeGrafter"/>
</dbReference>
<dbReference type="EMBL" id="JACBZD010000001">
    <property type="protein sequence ID" value="NYI05747.1"/>
    <property type="molecule type" value="Genomic_DNA"/>
</dbReference>
<keyword evidence="1" id="KW-0808">Transferase</keyword>
<organism evidence="9 10">
    <name type="scientific">Allostreptomyces psammosilenae</name>
    <dbReference type="NCBI Taxonomy" id="1892865"/>
    <lineage>
        <taxon>Bacteria</taxon>
        <taxon>Bacillati</taxon>
        <taxon>Actinomycetota</taxon>
        <taxon>Actinomycetes</taxon>
        <taxon>Kitasatosporales</taxon>
        <taxon>Streptomycetaceae</taxon>
        <taxon>Allostreptomyces</taxon>
    </lineage>
</organism>
<dbReference type="Gene3D" id="2.40.10.480">
    <property type="match status" value="1"/>
</dbReference>
<dbReference type="PROSITE" id="PS00108">
    <property type="entry name" value="PROTEIN_KINASE_ST"/>
    <property type="match status" value="1"/>
</dbReference>
<evidence type="ECO:0000313" key="10">
    <source>
        <dbReference type="Proteomes" id="UP000567795"/>
    </source>
</evidence>